<dbReference type="InterPro" id="IPR018490">
    <property type="entry name" value="cNMP-bd_dom_sf"/>
</dbReference>
<organism evidence="5 6">
    <name type="scientific">Heyndrickxia coagulans</name>
    <name type="common">Weizmannia coagulans</name>
    <dbReference type="NCBI Taxonomy" id="1398"/>
    <lineage>
        <taxon>Bacteria</taxon>
        <taxon>Bacillati</taxon>
        <taxon>Bacillota</taxon>
        <taxon>Bacilli</taxon>
        <taxon>Bacillales</taxon>
        <taxon>Bacillaceae</taxon>
        <taxon>Heyndrickxia</taxon>
    </lineage>
</organism>
<dbReference type="AlphaFoldDB" id="A0A150K864"/>
<keyword evidence="3" id="KW-0010">Activator</keyword>
<dbReference type="PATRIC" id="fig|1398.26.peg.934"/>
<dbReference type="PROSITE" id="PS51063">
    <property type="entry name" value="HTH_CRP_2"/>
    <property type="match status" value="1"/>
</dbReference>
<dbReference type="Pfam" id="PF13545">
    <property type="entry name" value="HTH_Crp_2"/>
    <property type="match status" value="1"/>
</dbReference>
<proteinExistence type="predicted"/>
<dbReference type="InterPro" id="IPR036388">
    <property type="entry name" value="WH-like_DNA-bd_sf"/>
</dbReference>
<dbReference type="PANTHER" id="PTHR24567:SF74">
    <property type="entry name" value="HTH-TYPE TRANSCRIPTIONAL REGULATOR ARCR"/>
    <property type="match status" value="1"/>
</dbReference>
<keyword evidence="4" id="KW-0804">Transcription</keyword>
<dbReference type="OMA" id="KTMVVYG"/>
<dbReference type="InterPro" id="IPR036390">
    <property type="entry name" value="WH_DNA-bd_sf"/>
</dbReference>
<dbReference type="SMART" id="SM00419">
    <property type="entry name" value="HTH_CRP"/>
    <property type="match status" value="1"/>
</dbReference>
<dbReference type="SUPFAM" id="SSF51206">
    <property type="entry name" value="cAMP-binding domain-like"/>
    <property type="match status" value="1"/>
</dbReference>
<dbReference type="InterPro" id="IPR014710">
    <property type="entry name" value="RmlC-like_jellyroll"/>
</dbReference>
<dbReference type="InterPro" id="IPR012318">
    <property type="entry name" value="HTH_CRP"/>
</dbReference>
<sequence length="226" mass="25572">MGNLRKMPLFKGLRDADLAVIAEISVKKHVEKGAHIFFQGDPQEAVYFIESGEVKIYRTDANGKEQVVTLLRDGDMFPHVGFFRKISYPANAMAVVDTNLVAIRIADFESVLLNNPQLTMTLYGVMSDEILDLQDRLEAQILNNAYEQVVKLFLRLARTHGVQEKDGLVLVKTPLNNSDLANMIGVTRETVSRTIRQLKEKNLILPQEKGTYFIHQEKLTEELLGE</sequence>
<dbReference type="Gene3D" id="1.10.10.10">
    <property type="entry name" value="Winged helix-like DNA-binding domain superfamily/Winged helix DNA-binding domain"/>
    <property type="match status" value="1"/>
</dbReference>
<evidence type="ECO:0000256" key="2">
    <source>
        <dbReference type="ARBA" id="ARBA00023125"/>
    </source>
</evidence>
<dbReference type="PROSITE" id="PS50042">
    <property type="entry name" value="CNMP_BINDING_3"/>
    <property type="match status" value="1"/>
</dbReference>
<reference evidence="5 6" key="1">
    <citation type="submission" date="2016-01" db="EMBL/GenBank/DDBJ databases">
        <title>Genome Sequences of Twelve Sporeforming Bacillus Species Isolated from Foods.</title>
        <authorList>
            <person name="Berendsen E.M."/>
            <person name="Wells-Bennik M.H."/>
            <person name="Krawcyk A.O."/>
            <person name="De Jong A."/>
            <person name="Holsappel S."/>
            <person name="Eijlander R.T."/>
            <person name="Kuipers O.P."/>
        </authorList>
    </citation>
    <scope>NUCLEOTIDE SEQUENCE [LARGE SCALE GENOMIC DNA]</scope>
    <source>
        <strain evidence="5 6">B4098</strain>
    </source>
</reference>
<dbReference type="CDD" id="cd00038">
    <property type="entry name" value="CAP_ED"/>
    <property type="match status" value="1"/>
</dbReference>
<dbReference type="GO" id="GO:0003677">
    <property type="term" value="F:DNA binding"/>
    <property type="evidence" value="ECO:0007669"/>
    <property type="project" value="UniProtKB-KW"/>
</dbReference>
<keyword evidence="1" id="KW-0805">Transcription regulation</keyword>
<dbReference type="GO" id="GO:0005829">
    <property type="term" value="C:cytosol"/>
    <property type="evidence" value="ECO:0007669"/>
    <property type="project" value="TreeGrafter"/>
</dbReference>
<dbReference type="RefSeq" id="WP_013858260.1">
    <property type="nucleotide sequence ID" value="NZ_CP110483.1"/>
</dbReference>
<dbReference type="PROSITE" id="PS50987">
    <property type="entry name" value="HTH_ARSR_2"/>
    <property type="match status" value="1"/>
</dbReference>
<dbReference type="Gene3D" id="2.60.120.10">
    <property type="entry name" value="Jelly Rolls"/>
    <property type="match status" value="1"/>
</dbReference>
<dbReference type="InterPro" id="IPR050397">
    <property type="entry name" value="Env_Response_Regulators"/>
</dbReference>
<protein>
    <submittedName>
        <fullName evidence="5">Uncharacterized protein</fullName>
    </submittedName>
</protein>
<keyword evidence="2" id="KW-0238">DNA-binding</keyword>
<name>A0A150K864_HEYCO</name>
<gene>
    <name evidence="5" type="ORF">B4098_1006</name>
</gene>
<evidence type="ECO:0000256" key="1">
    <source>
        <dbReference type="ARBA" id="ARBA00023015"/>
    </source>
</evidence>
<evidence type="ECO:0000256" key="3">
    <source>
        <dbReference type="ARBA" id="ARBA00023159"/>
    </source>
</evidence>
<dbReference type="SMART" id="SM00100">
    <property type="entry name" value="cNMP"/>
    <property type="match status" value="1"/>
</dbReference>
<dbReference type="SUPFAM" id="SSF46785">
    <property type="entry name" value="Winged helix' DNA-binding domain"/>
    <property type="match status" value="1"/>
</dbReference>
<accession>A0A150K864</accession>
<dbReference type="GO" id="GO:0003700">
    <property type="term" value="F:DNA-binding transcription factor activity"/>
    <property type="evidence" value="ECO:0007669"/>
    <property type="project" value="InterPro"/>
</dbReference>
<dbReference type="InterPro" id="IPR000595">
    <property type="entry name" value="cNMP-bd_dom"/>
</dbReference>
<comment type="caution">
    <text evidence="5">The sequence shown here is derived from an EMBL/GenBank/DDBJ whole genome shotgun (WGS) entry which is preliminary data.</text>
</comment>
<dbReference type="Proteomes" id="UP000075288">
    <property type="component" value="Unassembled WGS sequence"/>
</dbReference>
<dbReference type="Pfam" id="PF00027">
    <property type="entry name" value="cNMP_binding"/>
    <property type="match status" value="1"/>
</dbReference>
<evidence type="ECO:0000313" key="6">
    <source>
        <dbReference type="Proteomes" id="UP000075288"/>
    </source>
</evidence>
<dbReference type="PANTHER" id="PTHR24567">
    <property type="entry name" value="CRP FAMILY TRANSCRIPTIONAL REGULATORY PROTEIN"/>
    <property type="match status" value="1"/>
</dbReference>
<dbReference type="InterPro" id="IPR001845">
    <property type="entry name" value="HTH_ArsR_DNA-bd_dom"/>
</dbReference>
<dbReference type="EMBL" id="LQYG01000013">
    <property type="protein sequence ID" value="KYC65789.1"/>
    <property type="molecule type" value="Genomic_DNA"/>
</dbReference>
<evidence type="ECO:0000256" key="4">
    <source>
        <dbReference type="ARBA" id="ARBA00023163"/>
    </source>
</evidence>
<evidence type="ECO:0000313" key="5">
    <source>
        <dbReference type="EMBL" id="KYC65789.1"/>
    </source>
</evidence>
<dbReference type="PRINTS" id="PR00034">
    <property type="entry name" value="HTHCRP"/>
</dbReference>